<proteinExistence type="inferred from homology"/>
<organism evidence="7 8">
    <name type="scientific">Lactococcus hircilactis</name>
    <dbReference type="NCBI Taxonomy" id="1494462"/>
    <lineage>
        <taxon>Bacteria</taxon>
        <taxon>Bacillati</taxon>
        <taxon>Bacillota</taxon>
        <taxon>Bacilli</taxon>
        <taxon>Lactobacillales</taxon>
        <taxon>Streptococcaceae</taxon>
        <taxon>Lactococcus</taxon>
    </lineage>
</organism>
<name>A0A7X1Z844_9LACT</name>
<keyword evidence="5" id="KW-0460">Magnesium</keyword>
<accession>A0A7X1Z844</accession>
<dbReference type="GO" id="GO:0046872">
    <property type="term" value="F:metal ion binding"/>
    <property type="evidence" value="ECO:0007669"/>
    <property type="project" value="UniProtKB-KW"/>
</dbReference>
<evidence type="ECO:0000256" key="2">
    <source>
        <dbReference type="ARBA" id="ARBA00006706"/>
    </source>
</evidence>
<keyword evidence="8" id="KW-1185">Reference proteome</keyword>
<evidence type="ECO:0000256" key="6">
    <source>
        <dbReference type="RuleBase" id="RU004466"/>
    </source>
</evidence>
<dbReference type="OrthoDB" id="9805316at2"/>
<dbReference type="CDD" id="cd00685">
    <property type="entry name" value="Trans_IPPS_HT"/>
    <property type="match status" value="1"/>
</dbReference>
<evidence type="ECO:0000313" key="7">
    <source>
        <dbReference type="EMBL" id="MQW39447.1"/>
    </source>
</evidence>
<dbReference type="InterPro" id="IPR000092">
    <property type="entry name" value="Polyprenyl_synt"/>
</dbReference>
<protein>
    <submittedName>
        <fullName evidence="7">Polyprenyl synthetase family protein</fullName>
    </submittedName>
</protein>
<dbReference type="EMBL" id="WITJ01000007">
    <property type="protein sequence ID" value="MQW39447.1"/>
    <property type="molecule type" value="Genomic_DNA"/>
</dbReference>
<evidence type="ECO:0000313" key="8">
    <source>
        <dbReference type="Proteomes" id="UP000439550"/>
    </source>
</evidence>
<sequence>MLSFWQDYPEIQNKLRVTQELMVDRLKISNHDIKTALEAMALQGGKMVRPALFYLFAGLTAKASDEKLWQQLIKIAASLEILHSATLIHDDIIDDSPLRRGIPSIEAQFGKDVAVYTGDFTYTVYFELLIETMAGTPFLEKNAKSMKKILQGELTQMQSAFETTISIRKYMKAISGKTAELLSLSCLEGAYFSGADQKTQHLAKRIGRAIGLAFQIYDDLLNFTVGLDEENKPILTDVRLGIFTLPLLIARENNPEKILPYLQAPEKLTREACLELSDLVAENGGMTGALLIANGLTQKALADIEKLPDGSNKVLLTQATQALLERKY</sequence>
<keyword evidence="4" id="KW-0479">Metal-binding</keyword>
<dbReference type="Proteomes" id="UP000439550">
    <property type="component" value="Unassembled WGS sequence"/>
</dbReference>
<evidence type="ECO:0000256" key="4">
    <source>
        <dbReference type="ARBA" id="ARBA00022723"/>
    </source>
</evidence>
<evidence type="ECO:0000256" key="3">
    <source>
        <dbReference type="ARBA" id="ARBA00022679"/>
    </source>
</evidence>
<reference evidence="7 8" key="1">
    <citation type="submission" date="2019-10" db="EMBL/GenBank/DDBJ databases">
        <authorList>
            <person name="Dong K."/>
        </authorList>
    </citation>
    <scope>NUCLEOTIDE SEQUENCE [LARGE SCALE GENOMIC DNA]</scope>
    <source>
        <strain evidence="7 8">DSM 28960</strain>
    </source>
</reference>
<comment type="caution">
    <text evidence="7">The sequence shown here is derived from an EMBL/GenBank/DDBJ whole genome shotgun (WGS) entry which is preliminary data.</text>
</comment>
<comment type="cofactor">
    <cofactor evidence="1">
        <name>Mg(2+)</name>
        <dbReference type="ChEBI" id="CHEBI:18420"/>
    </cofactor>
</comment>
<dbReference type="AlphaFoldDB" id="A0A7X1Z844"/>
<dbReference type="GO" id="GO:0008299">
    <property type="term" value="P:isoprenoid biosynthetic process"/>
    <property type="evidence" value="ECO:0007669"/>
    <property type="project" value="InterPro"/>
</dbReference>
<dbReference type="InterPro" id="IPR008949">
    <property type="entry name" value="Isoprenoid_synthase_dom_sf"/>
</dbReference>
<comment type="similarity">
    <text evidence="2 6">Belongs to the FPP/GGPP synthase family.</text>
</comment>
<evidence type="ECO:0000256" key="5">
    <source>
        <dbReference type="ARBA" id="ARBA00022842"/>
    </source>
</evidence>
<dbReference type="GO" id="GO:0004659">
    <property type="term" value="F:prenyltransferase activity"/>
    <property type="evidence" value="ECO:0007669"/>
    <property type="project" value="InterPro"/>
</dbReference>
<evidence type="ECO:0000256" key="1">
    <source>
        <dbReference type="ARBA" id="ARBA00001946"/>
    </source>
</evidence>
<gene>
    <name evidence="7" type="ORF">GHI93_05770</name>
</gene>
<dbReference type="Gene3D" id="1.10.600.10">
    <property type="entry name" value="Farnesyl Diphosphate Synthase"/>
    <property type="match status" value="1"/>
</dbReference>
<dbReference type="PANTHER" id="PTHR12001">
    <property type="entry name" value="GERANYLGERANYL PYROPHOSPHATE SYNTHASE"/>
    <property type="match status" value="1"/>
</dbReference>
<dbReference type="Pfam" id="PF00348">
    <property type="entry name" value="polyprenyl_synt"/>
    <property type="match status" value="1"/>
</dbReference>
<dbReference type="SUPFAM" id="SSF48576">
    <property type="entry name" value="Terpenoid synthases"/>
    <property type="match status" value="1"/>
</dbReference>
<dbReference type="PROSITE" id="PS00444">
    <property type="entry name" value="POLYPRENYL_SYNTHASE_2"/>
    <property type="match status" value="1"/>
</dbReference>
<dbReference type="PROSITE" id="PS00723">
    <property type="entry name" value="POLYPRENYL_SYNTHASE_1"/>
    <property type="match status" value="1"/>
</dbReference>
<dbReference type="PANTHER" id="PTHR12001:SF69">
    <property type="entry name" value="ALL TRANS-POLYPRENYL-DIPHOSPHATE SYNTHASE PDSS1"/>
    <property type="match status" value="1"/>
</dbReference>
<dbReference type="SFLD" id="SFLDS00005">
    <property type="entry name" value="Isoprenoid_Synthase_Type_I"/>
    <property type="match status" value="1"/>
</dbReference>
<dbReference type="RefSeq" id="WP_153496128.1">
    <property type="nucleotide sequence ID" value="NZ_CBCRWP010000004.1"/>
</dbReference>
<dbReference type="InterPro" id="IPR033749">
    <property type="entry name" value="Polyprenyl_synt_CS"/>
</dbReference>
<keyword evidence="3 6" id="KW-0808">Transferase</keyword>